<keyword evidence="2" id="KW-1185">Reference proteome</keyword>
<dbReference type="Proteomes" id="UP001295444">
    <property type="component" value="Chromosome 04"/>
</dbReference>
<organism evidence="1 2">
    <name type="scientific">Pelobates cultripes</name>
    <name type="common">Western spadefoot toad</name>
    <dbReference type="NCBI Taxonomy" id="61616"/>
    <lineage>
        <taxon>Eukaryota</taxon>
        <taxon>Metazoa</taxon>
        <taxon>Chordata</taxon>
        <taxon>Craniata</taxon>
        <taxon>Vertebrata</taxon>
        <taxon>Euteleostomi</taxon>
        <taxon>Amphibia</taxon>
        <taxon>Batrachia</taxon>
        <taxon>Anura</taxon>
        <taxon>Pelobatoidea</taxon>
        <taxon>Pelobatidae</taxon>
        <taxon>Pelobates</taxon>
    </lineage>
</organism>
<name>A0AAD1RYR5_PELCU</name>
<proteinExistence type="predicted"/>
<reference evidence="1" key="1">
    <citation type="submission" date="2022-03" db="EMBL/GenBank/DDBJ databases">
        <authorList>
            <person name="Alioto T."/>
            <person name="Alioto T."/>
            <person name="Gomez Garrido J."/>
        </authorList>
    </citation>
    <scope>NUCLEOTIDE SEQUENCE</scope>
</reference>
<protein>
    <submittedName>
        <fullName evidence="1">Uncharacterized protein</fullName>
    </submittedName>
</protein>
<dbReference type="EMBL" id="OW240915">
    <property type="protein sequence ID" value="CAH2281675.1"/>
    <property type="molecule type" value="Genomic_DNA"/>
</dbReference>
<evidence type="ECO:0000313" key="1">
    <source>
        <dbReference type="EMBL" id="CAH2281675.1"/>
    </source>
</evidence>
<dbReference type="AlphaFoldDB" id="A0AAD1RYR5"/>
<sequence>MREKRWVGSELTLEQTVDAARCQQLAQTQRIFQTAQALQVRMHCTHSPTIQFEGSIIPNVHRNTVTIHNPVMPLQHISKNAAIVKTSLIPLNISVLQKERSAKYISHIQVKGKVLGATPNGYNHRRYNYLLYSVGR</sequence>
<evidence type="ECO:0000313" key="2">
    <source>
        <dbReference type="Proteomes" id="UP001295444"/>
    </source>
</evidence>
<gene>
    <name evidence="1" type="ORF">PECUL_23A044487</name>
</gene>
<accession>A0AAD1RYR5</accession>